<evidence type="ECO:0000313" key="2">
    <source>
        <dbReference type="Proteomes" id="UP000192656"/>
    </source>
</evidence>
<organism evidence="1 2">
    <name type="scientific">Fulvimarina manganoxydans</name>
    <dbReference type="NCBI Taxonomy" id="937218"/>
    <lineage>
        <taxon>Bacteria</taxon>
        <taxon>Pseudomonadati</taxon>
        <taxon>Pseudomonadota</taxon>
        <taxon>Alphaproteobacteria</taxon>
        <taxon>Hyphomicrobiales</taxon>
        <taxon>Aurantimonadaceae</taxon>
        <taxon>Fulvimarina</taxon>
    </lineage>
</organism>
<keyword evidence="2" id="KW-1185">Reference proteome</keyword>
<accession>A0A1W1Z2K3</accession>
<dbReference type="AlphaFoldDB" id="A0A1W1Z2K3"/>
<dbReference type="EMBL" id="FWXR01000002">
    <property type="protein sequence ID" value="SMC42707.1"/>
    <property type="molecule type" value="Genomic_DNA"/>
</dbReference>
<name>A0A1W1Z2K3_9HYPH</name>
<evidence type="ECO:0000313" key="1">
    <source>
        <dbReference type="EMBL" id="SMC42707.1"/>
    </source>
</evidence>
<dbReference type="OrthoDB" id="8410940at2"/>
<protein>
    <recommendedName>
        <fullName evidence="3">dATP/dGTP diphosphohydrolase N-terminal domain-containing protein</fullName>
    </recommendedName>
</protein>
<dbReference type="STRING" id="937218.SAMN06297251_102113"/>
<sequence length="99" mass="10404">MSDTPPYAGLRSVLMSALEQAANGKGSDRHGNGLPFTDQPMMEIGRMTGAGGPAFQAMKKSQEALGMIRRGQDKAAEAELLGAINYLAGAILLIREGRA</sequence>
<gene>
    <name evidence="1" type="ORF">SAMN06297251_102113</name>
</gene>
<evidence type="ECO:0008006" key="3">
    <source>
        <dbReference type="Google" id="ProtNLM"/>
    </source>
</evidence>
<reference evidence="1 2" key="1">
    <citation type="submission" date="2017-04" db="EMBL/GenBank/DDBJ databases">
        <authorList>
            <person name="Afonso C.L."/>
            <person name="Miller P.J."/>
            <person name="Scott M.A."/>
            <person name="Spackman E."/>
            <person name="Goraichik I."/>
            <person name="Dimitrov K.M."/>
            <person name="Suarez D.L."/>
            <person name="Swayne D.E."/>
        </authorList>
    </citation>
    <scope>NUCLEOTIDE SEQUENCE [LARGE SCALE GENOMIC DNA]</scope>
    <source>
        <strain evidence="1 2">CGMCC 1.10972</strain>
    </source>
</reference>
<dbReference type="RefSeq" id="WP_084408575.1">
    <property type="nucleotide sequence ID" value="NZ_FWXR01000002.1"/>
</dbReference>
<dbReference type="Proteomes" id="UP000192656">
    <property type="component" value="Unassembled WGS sequence"/>
</dbReference>
<proteinExistence type="predicted"/>